<accession>A0A7J6DXZ7</accession>
<evidence type="ECO:0008006" key="5">
    <source>
        <dbReference type="Google" id="ProtNLM"/>
    </source>
</evidence>
<dbReference type="AlphaFoldDB" id="A0A7J6DXZ7"/>
<organism evidence="3 4">
    <name type="scientific">Cannabis sativa</name>
    <name type="common">Hemp</name>
    <name type="synonym">Marijuana</name>
    <dbReference type="NCBI Taxonomy" id="3483"/>
    <lineage>
        <taxon>Eukaryota</taxon>
        <taxon>Viridiplantae</taxon>
        <taxon>Streptophyta</taxon>
        <taxon>Embryophyta</taxon>
        <taxon>Tracheophyta</taxon>
        <taxon>Spermatophyta</taxon>
        <taxon>Magnoliopsida</taxon>
        <taxon>eudicotyledons</taxon>
        <taxon>Gunneridae</taxon>
        <taxon>Pentapetalae</taxon>
        <taxon>rosids</taxon>
        <taxon>fabids</taxon>
        <taxon>Rosales</taxon>
        <taxon>Cannabaceae</taxon>
        <taxon>Cannabis</taxon>
    </lineage>
</organism>
<dbReference type="Pfam" id="PF13456">
    <property type="entry name" value="RVT_3"/>
    <property type="match status" value="1"/>
</dbReference>
<evidence type="ECO:0000259" key="1">
    <source>
        <dbReference type="Pfam" id="PF13456"/>
    </source>
</evidence>
<comment type="caution">
    <text evidence="3">The sequence shown here is derived from an EMBL/GenBank/DDBJ whole genome shotgun (WGS) entry which is preliminary data.</text>
</comment>
<dbReference type="PANTHER" id="PTHR47074:SF11">
    <property type="entry name" value="REVERSE TRANSCRIPTASE-LIKE PROTEIN"/>
    <property type="match status" value="1"/>
</dbReference>
<dbReference type="InterPro" id="IPR036397">
    <property type="entry name" value="RNaseH_sf"/>
</dbReference>
<dbReference type="Proteomes" id="UP000525078">
    <property type="component" value="Unassembled WGS sequence"/>
</dbReference>
<name>A0A7J6DXZ7_CANSA</name>
<dbReference type="InterPro" id="IPR025836">
    <property type="entry name" value="Zn_knuckle_CX2CX4HX4C"/>
</dbReference>
<feature type="domain" description="RNase H type-1" evidence="1">
    <location>
        <begin position="609"/>
        <end position="730"/>
    </location>
</feature>
<dbReference type="Pfam" id="PF14392">
    <property type="entry name" value="zf-CCHC_4"/>
    <property type="match status" value="1"/>
</dbReference>
<dbReference type="InterPro" id="IPR012337">
    <property type="entry name" value="RNaseH-like_sf"/>
</dbReference>
<protein>
    <recommendedName>
        <fullName evidence="5">RNase H type-1 domain-containing protein</fullName>
    </recommendedName>
</protein>
<proteinExistence type="predicted"/>
<dbReference type="InterPro" id="IPR044730">
    <property type="entry name" value="RNase_H-like_dom_plant"/>
</dbReference>
<dbReference type="SUPFAM" id="SSF53098">
    <property type="entry name" value="Ribonuclease H-like"/>
    <property type="match status" value="1"/>
</dbReference>
<sequence length="748" mass="83762">MYWTVGLGLGGGFIAGHLAPVGWDIPGEAVMEKSSTRTDGTSSVGKFILDECIHTFLWTIVESLFSFLSEKVSSRASMFRRRLLSSSPFFGHSVYIHKVQLIKFPHQFIPSFVPICNLHIPLTSEYPPDPTSARPFSTMEELTNTLSANLNLTEIETKIHSFAEPSELPEDENREEPSAFLAVKLLTTRHFNPEAFKKRLKEMWPERFSINVLEKEPNFFTVEFGCFGDRRRVDTASLKETWGAYLRVRIEIDVTQPLPRGTGFHFQGMASPVWLEFRFENLPDFCHFSGRLNHIVNHCPEFLAKCDSSSAPPPLQYDHTLGAKIRITSNPFYIASTRTRLRPHVTHPVSLAPPPSPRPPTNQIIAEPSFNDPSSEYGAQYFHQPRTTPVGCYMTQVPQHNTFIRDLNGANVSPSFSAWPTSSNVVDLDSPSQPHRPAPPLAYTIPNDQNTHNNSIPEQVAPSNPIVATPAITNAMNTSDATGYTVPVSQAFATIMADLNANQPLHFAMGSSSSPATASTSGRHYFRFDHRPLILNLHRLPTSQNHSNRNEFLHHQKRIIPALMIQTTSDYLDLYKQNNTKLATSGSHPSSLAAASHENMPTFNLKLSVDAAQNINSNMTGFGMALFNNKGDMLLSVATPWTGTHLALLMEAHALTYALSWCHQRNIQPDLIVSDCKVLVDYICSEASHHLLLNKFAKDITNFLSYIPNAKLIHISREQNEMAHTLAKFALGLVHEVYWKDHNFICNL</sequence>
<evidence type="ECO:0000313" key="4">
    <source>
        <dbReference type="Proteomes" id="UP000525078"/>
    </source>
</evidence>
<dbReference type="EMBL" id="JAATIP010000350">
    <property type="protein sequence ID" value="KAF4351025.1"/>
    <property type="molecule type" value="Genomic_DNA"/>
</dbReference>
<dbReference type="GO" id="GO:0003676">
    <property type="term" value="F:nucleic acid binding"/>
    <property type="evidence" value="ECO:0007669"/>
    <property type="project" value="InterPro"/>
</dbReference>
<evidence type="ECO:0000259" key="2">
    <source>
        <dbReference type="Pfam" id="PF14392"/>
    </source>
</evidence>
<dbReference type="Gene3D" id="3.30.420.10">
    <property type="entry name" value="Ribonuclease H-like superfamily/Ribonuclease H"/>
    <property type="match status" value="1"/>
</dbReference>
<reference evidence="3 4" key="1">
    <citation type="journal article" date="2020" name="bioRxiv">
        <title>Sequence and annotation of 42 cannabis genomes reveals extensive copy number variation in cannabinoid synthesis and pathogen resistance genes.</title>
        <authorList>
            <person name="Mckernan K.J."/>
            <person name="Helbert Y."/>
            <person name="Kane L.T."/>
            <person name="Ebling H."/>
            <person name="Zhang L."/>
            <person name="Liu B."/>
            <person name="Eaton Z."/>
            <person name="Mclaughlin S."/>
            <person name="Kingan S."/>
            <person name="Baybayan P."/>
            <person name="Concepcion G."/>
            <person name="Jordan M."/>
            <person name="Riva A."/>
            <person name="Barbazuk W."/>
            <person name="Harkins T."/>
        </authorList>
    </citation>
    <scope>NUCLEOTIDE SEQUENCE [LARGE SCALE GENOMIC DNA]</scope>
    <source>
        <strain evidence="4">cv. Jamaican Lion 4</strain>
        <tissue evidence="3">Leaf</tissue>
    </source>
</reference>
<dbReference type="GO" id="GO:0004523">
    <property type="term" value="F:RNA-DNA hybrid ribonuclease activity"/>
    <property type="evidence" value="ECO:0007669"/>
    <property type="project" value="InterPro"/>
</dbReference>
<dbReference type="InterPro" id="IPR002156">
    <property type="entry name" value="RNaseH_domain"/>
</dbReference>
<gene>
    <name evidence="3" type="ORF">F8388_001348</name>
</gene>
<dbReference type="PANTHER" id="PTHR47074">
    <property type="entry name" value="BNAC02G40300D PROTEIN"/>
    <property type="match status" value="1"/>
</dbReference>
<dbReference type="CDD" id="cd06222">
    <property type="entry name" value="RNase_H_like"/>
    <property type="match status" value="1"/>
</dbReference>
<feature type="domain" description="Zinc knuckle CX2CX4HX4C" evidence="2">
    <location>
        <begin position="252"/>
        <end position="300"/>
    </location>
</feature>
<dbReference type="InterPro" id="IPR052929">
    <property type="entry name" value="RNase_H-like_EbsB-rel"/>
</dbReference>
<evidence type="ECO:0000313" key="3">
    <source>
        <dbReference type="EMBL" id="KAF4351025.1"/>
    </source>
</evidence>